<dbReference type="PROSITE" id="PS50293">
    <property type="entry name" value="TPR_REGION"/>
    <property type="match status" value="1"/>
</dbReference>
<dbReference type="PANTHER" id="PTHR10098">
    <property type="entry name" value="RAPSYN-RELATED"/>
    <property type="match status" value="1"/>
</dbReference>
<dbReference type="Pfam" id="PF12770">
    <property type="entry name" value="CHAT"/>
    <property type="match status" value="1"/>
</dbReference>
<name>A0A291IHT5_9GAMM</name>
<dbReference type="EMBL" id="LUUL01000085">
    <property type="protein sequence ID" value="OAI24794.1"/>
    <property type="molecule type" value="Genomic_DNA"/>
</dbReference>
<gene>
    <name evidence="1" type="ORF">A1356_14985</name>
</gene>
<proteinExistence type="predicted"/>
<dbReference type="PANTHER" id="PTHR10098:SF108">
    <property type="entry name" value="TETRATRICOPEPTIDE REPEAT PROTEIN 28"/>
    <property type="match status" value="1"/>
</dbReference>
<dbReference type="Gene3D" id="1.25.40.10">
    <property type="entry name" value="Tetratricopeptide repeat domain"/>
    <property type="match status" value="2"/>
</dbReference>
<dbReference type="InterPro" id="IPR011990">
    <property type="entry name" value="TPR-like_helical_dom_sf"/>
</dbReference>
<dbReference type="InterPro" id="IPR019734">
    <property type="entry name" value="TPR_rpt"/>
</dbReference>
<dbReference type="RefSeq" id="WP_064028091.1">
    <property type="nucleotide sequence ID" value="NZ_CP023669.1"/>
</dbReference>
<dbReference type="Pfam" id="PF13374">
    <property type="entry name" value="TPR_10"/>
    <property type="match status" value="1"/>
</dbReference>
<evidence type="ECO:0000313" key="2">
    <source>
        <dbReference type="Proteomes" id="UP000077734"/>
    </source>
</evidence>
<evidence type="ECO:0000313" key="1">
    <source>
        <dbReference type="EMBL" id="OAI24794.1"/>
    </source>
</evidence>
<dbReference type="SMART" id="SM00028">
    <property type="entry name" value="TPR"/>
    <property type="match status" value="8"/>
</dbReference>
<dbReference type="Pfam" id="PF13424">
    <property type="entry name" value="TPR_12"/>
    <property type="match status" value="3"/>
</dbReference>
<dbReference type="InterPro" id="IPR024983">
    <property type="entry name" value="CHAT_dom"/>
</dbReference>
<protein>
    <submittedName>
        <fullName evidence="1">Uncharacterized protein</fullName>
    </submittedName>
</protein>
<accession>A0A291IHT5</accession>
<dbReference type="PROSITE" id="PS50005">
    <property type="entry name" value="TPR"/>
    <property type="match status" value="3"/>
</dbReference>
<dbReference type="Proteomes" id="UP000077734">
    <property type="component" value="Unassembled WGS sequence"/>
</dbReference>
<sequence>MANNTEPPEFSGDLFYKIGRTHLKLRQFEQATTAFENGLKQFDAEHENELAILHNMLGTTYRKLGALDKARAHLDQALALRRKLTDSLGEARTLGNLGLTYLAQGRYAKALDIYRQAQQRFSALPEVSAHDKGTILSNISAVYAEMGRYDAALAHQRQALAIFEAAGDPGAQADIASAYHNIGYIYAEQKDNQAAIDAFQRAIDIRSRLNDRFGVAETRNNLGLSLSEQNHHAQALAVLTSALETLRQLGTLKPIGATYDSIGSVYVRLGEFEPAFNAYLQALAIWRELGDRDNARITLGNIGALFERQGQQTLAIAFYKQSVNLSERIRNDLKSLPEQDQKAYLARVQGFYRSLADLLLRQDRVIEAQQVLDLLKVQEAADFLGPVRGNETTGQGVAELPAEQDILKNYAVLERQAISTGQALAALDKLDRSQWSPEQQQQWQALDRQQRSLQRAFATFIESREIQVLIGNLSREARTALPALEQLRSLKDNLARLGTQTVLLYPLVLDDRLEIVLVSTQSPPLHIPVPVVDRATVNRAIVELRTALTRRQNDVEQRAQTLYRWLVQPIEHHLNQLGAKTILYAPDGVLRYIPLAALHDGRQWLAQRFNSVNITAISLTELDTRPLREPKLLAAAFACGDYDFTLGDRHFDFSGLPFAGLEVNNLAALYPGALKLVDRNFSPAAVLPELNRFNIIHFATHAALVSGKPDESLILFGNGERVTVDQVKYEWSLDNVDLIALSACETALGASLGKGEEILGLGFLMENAGARATLASLWSVDDGGTQALMNAFYRALKQPGTTKGDALRQAQLSMITGASGSDDGRGVQVSDGNRVSFSHPYYWAPFILIGNGL</sequence>
<organism evidence="1 2">
    <name type="scientific">Methylomonas koyamae</name>
    <dbReference type="NCBI Taxonomy" id="702114"/>
    <lineage>
        <taxon>Bacteria</taxon>
        <taxon>Pseudomonadati</taxon>
        <taxon>Pseudomonadota</taxon>
        <taxon>Gammaproteobacteria</taxon>
        <taxon>Methylococcales</taxon>
        <taxon>Methylococcaceae</taxon>
        <taxon>Methylomonas</taxon>
    </lineage>
</organism>
<dbReference type="KEGG" id="mko:MKLM6_1519"/>
<dbReference type="SUPFAM" id="SSF48452">
    <property type="entry name" value="TPR-like"/>
    <property type="match status" value="2"/>
</dbReference>
<keyword evidence="2" id="KW-1185">Reference proteome</keyword>
<reference evidence="1 2" key="1">
    <citation type="submission" date="2016-03" db="EMBL/GenBank/DDBJ databases">
        <authorList>
            <person name="Heylen K."/>
            <person name="De Vos P."/>
            <person name="Vekeman B."/>
        </authorList>
    </citation>
    <scope>NUCLEOTIDE SEQUENCE [LARGE SCALE GENOMIC DNA]</scope>
    <source>
        <strain evidence="1 2">R-49807</strain>
    </source>
</reference>
<comment type="caution">
    <text evidence="1">The sequence shown here is derived from an EMBL/GenBank/DDBJ whole genome shotgun (WGS) entry which is preliminary data.</text>
</comment>
<dbReference type="AlphaFoldDB" id="A0A291IHT5"/>